<reference evidence="2" key="1">
    <citation type="journal article" date="2020" name="Fungal Divers.">
        <title>Resolving the Mortierellaceae phylogeny through synthesis of multi-gene phylogenetics and phylogenomics.</title>
        <authorList>
            <person name="Vandepol N."/>
            <person name="Liber J."/>
            <person name="Desiro A."/>
            <person name="Na H."/>
            <person name="Kennedy M."/>
            <person name="Barry K."/>
            <person name="Grigoriev I.V."/>
            <person name="Miller A.N."/>
            <person name="O'Donnell K."/>
            <person name="Stajich J.E."/>
            <person name="Bonito G."/>
        </authorList>
    </citation>
    <scope>NUCLEOTIDE SEQUENCE</scope>
    <source>
        <strain evidence="2">NRRL 6426</strain>
    </source>
</reference>
<evidence type="ECO:0000313" key="2">
    <source>
        <dbReference type="EMBL" id="KAF9141908.1"/>
    </source>
</evidence>
<protein>
    <submittedName>
        <fullName evidence="2">Uncharacterized protein</fullName>
    </submittedName>
</protein>
<gene>
    <name evidence="2" type="ORF">BG015_001093</name>
</gene>
<dbReference type="Proteomes" id="UP000748756">
    <property type="component" value="Unassembled WGS sequence"/>
</dbReference>
<dbReference type="OrthoDB" id="10513465at2759"/>
<proteinExistence type="predicted"/>
<comment type="caution">
    <text evidence="2">The sequence shown here is derived from an EMBL/GenBank/DDBJ whole genome shotgun (WGS) entry which is preliminary data.</text>
</comment>
<dbReference type="EMBL" id="JAAAUQ010001194">
    <property type="protein sequence ID" value="KAF9141908.1"/>
    <property type="molecule type" value="Genomic_DNA"/>
</dbReference>
<feature type="region of interest" description="Disordered" evidence="1">
    <location>
        <begin position="1"/>
        <end position="58"/>
    </location>
</feature>
<sequence length="121" mass="13564">MLVDATIDSNPTTAERSSLWRDRRKTPTSSPRSEHSSARSTETGRKVKRWFNNPPTCSPPSVTVQRLYDMTNSFIGEDHFPSATPKPKPKPLKFPNRIKAAISHNEYCVLGQVQTALINSP</sequence>
<feature type="compositionally biased region" description="Basic and acidic residues" evidence="1">
    <location>
        <begin position="32"/>
        <end position="45"/>
    </location>
</feature>
<dbReference type="AlphaFoldDB" id="A0A9P5RQ85"/>
<name>A0A9P5RQ85_9FUNG</name>
<keyword evidence="3" id="KW-1185">Reference proteome</keyword>
<feature type="compositionally biased region" description="Polar residues" evidence="1">
    <location>
        <begin position="7"/>
        <end position="16"/>
    </location>
</feature>
<evidence type="ECO:0000256" key="1">
    <source>
        <dbReference type="SAM" id="MobiDB-lite"/>
    </source>
</evidence>
<accession>A0A9P5RQ85</accession>
<evidence type="ECO:0000313" key="3">
    <source>
        <dbReference type="Proteomes" id="UP000748756"/>
    </source>
</evidence>
<organism evidence="2 3">
    <name type="scientific">Linnemannia schmuckeri</name>
    <dbReference type="NCBI Taxonomy" id="64567"/>
    <lineage>
        <taxon>Eukaryota</taxon>
        <taxon>Fungi</taxon>
        <taxon>Fungi incertae sedis</taxon>
        <taxon>Mucoromycota</taxon>
        <taxon>Mortierellomycotina</taxon>
        <taxon>Mortierellomycetes</taxon>
        <taxon>Mortierellales</taxon>
        <taxon>Mortierellaceae</taxon>
        <taxon>Linnemannia</taxon>
    </lineage>
</organism>